<evidence type="ECO:0000259" key="1">
    <source>
        <dbReference type="PROSITE" id="PS51029"/>
    </source>
</evidence>
<dbReference type="PROSITE" id="PS51029">
    <property type="entry name" value="MADF"/>
    <property type="match status" value="1"/>
</dbReference>
<name>A0A8S1ANF2_ARCPL</name>
<feature type="domain" description="MADF" evidence="1">
    <location>
        <begin position="12"/>
        <end position="77"/>
    </location>
</feature>
<proteinExistence type="predicted"/>
<gene>
    <name evidence="2" type="ORF">APLA_LOCUS12094</name>
</gene>
<dbReference type="Proteomes" id="UP000494106">
    <property type="component" value="Unassembled WGS sequence"/>
</dbReference>
<accession>A0A8S1ANF2</accession>
<dbReference type="Pfam" id="PF10545">
    <property type="entry name" value="MADF_DNA_bdg"/>
    <property type="match status" value="1"/>
</dbReference>
<organism evidence="2 3">
    <name type="scientific">Arctia plantaginis</name>
    <name type="common">Wood tiger moth</name>
    <name type="synonym">Phalaena plantaginis</name>
    <dbReference type="NCBI Taxonomy" id="874455"/>
    <lineage>
        <taxon>Eukaryota</taxon>
        <taxon>Metazoa</taxon>
        <taxon>Ecdysozoa</taxon>
        <taxon>Arthropoda</taxon>
        <taxon>Hexapoda</taxon>
        <taxon>Insecta</taxon>
        <taxon>Pterygota</taxon>
        <taxon>Neoptera</taxon>
        <taxon>Endopterygota</taxon>
        <taxon>Lepidoptera</taxon>
        <taxon>Glossata</taxon>
        <taxon>Ditrysia</taxon>
        <taxon>Noctuoidea</taxon>
        <taxon>Erebidae</taxon>
        <taxon>Arctiinae</taxon>
        <taxon>Arctia</taxon>
    </lineage>
</organism>
<dbReference type="OrthoDB" id="6776070at2759"/>
<dbReference type="AlphaFoldDB" id="A0A8S1ANF2"/>
<reference evidence="2 3" key="1">
    <citation type="submission" date="2020-04" db="EMBL/GenBank/DDBJ databases">
        <authorList>
            <person name="Wallbank WR R."/>
            <person name="Pardo Diaz C."/>
            <person name="Kozak K."/>
            <person name="Martin S."/>
            <person name="Jiggins C."/>
            <person name="Moest M."/>
            <person name="Warren A I."/>
            <person name="Byers J.R.P. K."/>
            <person name="Montejo-Kovacevich G."/>
            <person name="Yen C E."/>
        </authorList>
    </citation>
    <scope>NUCLEOTIDE SEQUENCE [LARGE SCALE GENOMIC DNA]</scope>
</reference>
<comment type="caution">
    <text evidence="2">The sequence shown here is derived from an EMBL/GenBank/DDBJ whole genome shotgun (WGS) entry which is preliminary data.</text>
</comment>
<protein>
    <recommendedName>
        <fullName evidence="1">MADF domain-containing protein</fullName>
    </recommendedName>
</protein>
<dbReference type="InterPro" id="IPR006578">
    <property type="entry name" value="MADF-dom"/>
</dbReference>
<keyword evidence="3" id="KW-1185">Reference proteome</keyword>
<evidence type="ECO:0000313" key="3">
    <source>
        <dbReference type="Proteomes" id="UP000494106"/>
    </source>
</evidence>
<evidence type="ECO:0000313" key="2">
    <source>
        <dbReference type="EMBL" id="CAB3249519.1"/>
    </source>
</evidence>
<dbReference type="EMBL" id="CADEBC010000540">
    <property type="protein sequence ID" value="CAB3249519.1"/>
    <property type="molecule type" value="Genomic_DNA"/>
</dbReference>
<sequence length="77" mass="9301">MATNMSNEETFKFIELYQSENCLWNPKNKYHKNKNINDSWKRIADTMGVRREIHTNGEEFGAAQARRRFKTFAYKMY</sequence>